<feature type="region of interest" description="Disordered" evidence="1">
    <location>
        <begin position="241"/>
        <end position="260"/>
    </location>
</feature>
<feature type="region of interest" description="Disordered" evidence="1">
    <location>
        <begin position="91"/>
        <end position="119"/>
    </location>
</feature>
<sequence length="260" mass="27326">MESEKFDLVFSGQVLPRQDVAVVKANMAALFKVSANQIEALFSGKAVVLKRNIDLAAANRYRVAIKKAGARVDMVKAGSAGAAPVKAEKVEKAQALQSEQNSQASSPVQPEPASTAPQKAALALEAVGTHLSDKQAEPVAVVAAPDFEVFEAGSDLLLDGERAGFVAKDVDTSGLSVRDGGGNLLDEGEWMADLPVIVADLDADLLPPGVDLINENERKLVKPAPIAELDVELAPVGTRLEAEKRPAPQAPNVDHIQLSD</sequence>
<evidence type="ECO:0000256" key="1">
    <source>
        <dbReference type="SAM" id="MobiDB-lite"/>
    </source>
</evidence>
<dbReference type="AlphaFoldDB" id="A0AAN1WG01"/>
<reference evidence="2 3" key="1">
    <citation type="journal article" date="2022" name="IScience">
        <title>An ultrasensitive nanofiber-based assay for enzymatic hydrolysis and deep-sea microbial degradation of cellulose.</title>
        <authorList>
            <person name="Tsudome M."/>
            <person name="Tachioka M."/>
            <person name="Miyazaki M."/>
            <person name="Uchimura K."/>
            <person name="Tsuda M."/>
            <person name="Takaki Y."/>
            <person name="Deguchi S."/>
        </authorList>
    </citation>
    <scope>NUCLEOTIDE SEQUENCE [LARGE SCALE GENOMIC DNA]</scope>
    <source>
        <strain evidence="2 3">GE09</strain>
    </source>
</reference>
<feature type="compositionally biased region" description="Polar residues" evidence="1">
    <location>
        <begin position="96"/>
        <end position="108"/>
    </location>
</feature>
<accession>A0AAN1WG01</accession>
<evidence type="ECO:0000313" key="3">
    <source>
        <dbReference type="Proteomes" id="UP001320119"/>
    </source>
</evidence>
<dbReference type="Proteomes" id="UP001320119">
    <property type="component" value="Chromosome"/>
</dbReference>
<name>A0AAN1WG01_9GAMM</name>
<organism evidence="2 3">
    <name type="scientific">Marinagarivorans cellulosilyticus</name>
    <dbReference type="NCBI Taxonomy" id="2721545"/>
    <lineage>
        <taxon>Bacteria</taxon>
        <taxon>Pseudomonadati</taxon>
        <taxon>Pseudomonadota</taxon>
        <taxon>Gammaproteobacteria</taxon>
        <taxon>Cellvibrionales</taxon>
        <taxon>Cellvibrionaceae</taxon>
        <taxon>Marinagarivorans</taxon>
    </lineage>
</organism>
<gene>
    <name evidence="2" type="ORF">MARGE09_P1106</name>
</gene>
<dbReference type="RefSeq" id="WP_236986389.1">
    <property type="nucleotide sequence ID" value="NZ_AP023086.1"/>
</dbReference>
<dbReference type="EMBL" id="AP023086">
    <property type="protein sequence ID" value="BCD96906.1"/>
    <property type="molecule type" value="Genomic_DNA"/>
</dbReference>
<proteinExistence type="predicted"/>
<evidence type="ECO:0000313" key="2">
    <source>
        <dbReference type="EMBL" id="BCD96906.1"/>
    </source>
</evidence>
<protein>
    <submittedName>
        <fullName evidence="2">Uncharacterized protein</fullName>
    </submittedName>
</protein>
<dbReference type="KEGG" id="marq:MARGE09_P1106"/>
<keyword evidence="3" id="KW-1185">Reference proteome</keyword>